<reference evidence="1" key="1">
    <citation type="submission" date="2014-09" db="EMBL/GenBank/DDBJ databases">
        <authorList>
            <person name="Magalhaes I.L.F."/>
            <person name="Oliveira U."/>
            <person name="Santos F.R."/>
            <person name="Vidigal T.H.D.A."/>
            <person name="Brescovit A.D."/>
            <person name="Santos A.J."/>
        </authorList>
    </citation>
    <scope>NUCLEOTIDE SEQUENCE</scope>
    <source>
        <tissue evidence="1">Shoot tissue taken approximately 20 cm above the soil surface</tissue>
    </source>
</reference>
<proteinExistence type="predicted"/>
<name>A0A0A8Y3I1_ARUDO</name>
<protein>
    <submittedName>
        <fullName evidence="1">Uncharacterized protein</fullName>
    </submittedName>
</protein>
<evidence type="ECO:0000313" key="1">
    <source>
        <dbReference type="EMBL" id="JAD20369.1"/>
    </source>
</evidence>
<sequence length="22" mass="2485">MKFCFCRGPTAAHLVMLFSVII</sequence>
<dbReference type="EMBL" id="GBRH01277526">
    <property type="protein sequence ID" value="JAD20369.1"/>
    <property type="molecule type" value="Transcribed_RNA"/>
</dbReference>
<organism evidence="1">
    <name type="scientific">Arundo donax</name>
    <name type="common">Giant reed</name>
    <name type="synonym">Donax arundinaceus</name>
    <dbReference type="NCBI Taxonomy" id="35708"/>
    <lineage>
        <taxon>Eukaryota</taxon>
        <taxon>Viridiplantae</taxon>
        <taxon>Streptophyta</taxon>
        <taxon>Embryophyta</taxon>
        <taxon>Tracheophyta</taxon>
        <taxon>Spermatophyta</taxon>
        <taxon>Magnoliopsida</taxon>
        <taxon>Liliopsida</taxon>
        <taxon>Poales</taxon>
        <taxon>Poaceae</taxon>
        <taxon>PACMAD clade</taxon>
        <taxon>Arundinoideae</taxon>
        <taxon>Arundineae</taxon>
        <taxon>Arundo</taxon>
    </lineage>
</organism>
<dbReference type="AlphaFoldDB" id="A0A0A8Y3I1"/>
<reference evidence="1" key="2">
    <citation type="journal article" date="2015" name="Data Brief">
        <title>Shoot transcriptome of the giant reed, Arundo donax.</title>
        <authorList>
            <person name="Barrero R.A."/>
            <person name="Guerrero F.D."/>
            <person name="Moolhuijzen P."/>
            <person name="Goolsby J.A."/>
            <person name="Tidwell J."/>
            <person name="Bellgard S.E."/>
            <person name="Bellgard M.I."/>
        </authorList>
    </citation>
    <scope>NUCLEOTIDE SEQUENCE</scope>
    <source>
        <tissue evidence="1">Shoot tissue taken approximately 20 cm above the soil surface</tissue>
    </source>
</reference>
<accession>A0A0A8Y3I1</accession>